<dbReference type="KEGG" id="bba:Bd2451"/>
<gene>
    <name evidence="2" type="ordered locus">Bd2451</name>
</gene>
<accession>Q6MKE5</accession>
<evidence type="ECO:0000313" key="3">
    <source>
        <dbReference type="Proteomes" id="UP000008080"/>
    </source>
</evidence>
<dbReference type="Proteomes" id="UP000008080">
    <property type="component" value="Chromosome"/>
</dbReference>
<reference evidence="2 3" key="1">
    <citation type="journal article" date="2004" name="Science">
        <title>A predator unmasked: life cycle of Bdellovibrio bacteriovorus from a genomic perspective.</title>
        <authorList>
            <person name="Rendulic S."/>
            <person name="Jagtap P."/>
            <person name="Rosinus A."/>
            <person name="Eppinger M."/>
            <person name="Baar C."/>
            <person name="Lanz C."/>
            <person name="Keller H."/>
            <person name="Lambert C."/>
            <person name="Evans K.J."/>
            <person name="Goesmann A."/>
            <person name="Meyer F."/>
            <person name="Sockett R.E."/>
            <person name="Schuster S.C."/>
        </authorList>
    </citation>
    <scope>NUCLEOTIDE SEQUENCE [LARGE SCALE GENOMIC DNA]</scope>
    <source>
        <strain evidence="3">ATCC 15356 / DSM 50701 / NCIMB 9529 / HD100</strain>
    </source>
</reference>
<evidence type="ECO:0000259" key="1">
    <source>
        <dbReference type="Pfam" id="PF03372"/>
    </source>
</evidence>
<keyword evidence="3" id="KW-1185">Reference proteome</keyword>
<dbReference type="STRING" id="264462.Bd2451"/>
<sequence length="433" mass="48783">MLRKCGAHVGSVVSEVRRELQLPKRNEGAALGSGVDFLDSPQGAPFNIKLPRLCTTLETSFSECPKFSAGEDFFMKIKAWLLGGALLMSAQAFAEQYWVPDNRPPRFCLQNFNAYGPVYAKGIEERTGRMTALLQGIPKCDVVHLQEVWNDSQINQIENDLKRQYSISAPNKEERIGVMSLFMGDVKGTETHAFAVNNEGGVLDSVREALNVRKAFHVVKSGFFGIDEDFYFINTHLHPTSEAVRLTQVMDLLRWRMKHQDLKMLLSGDFNANVDSVERGFVMATLATRDAMEDAMGGYPKKGYCTYCARNPLGWLFSDQVFDYIFYSNVGQSATTLQVLDGQVNMQGTPRRPLSDHYGVRVEFSVDPKTSETNALGLELRRSYALDNFAKAEKILAAAKEPEFKPYLEALRKMTEQLQTKSGAFWNYFSSFR</sequence>
<organism evidence="2 3">
    <name type="scientific">Bdellovibrio bacteriovorus (strain ATCC 15356 / DSM 50701 / NCIMB 9529 / HD100)</name>
    <dbReference type="NCBI Taxonomy" id="264462"/>
    <lineage>
        <taxon>Bacteria</taxon>
        <taxon>Pseudomonadati</taxon>
        <taxon>Bdellovibrionota</taxon>
        <taxon>Bdellovibrionia</taxon>
        <taxon>Bdellovibrionales</taxon>
        <taxon>Pseudobdellovibrionaceae</taxon>
        <taxon>Bdellovibrio</taxon>
    </lineage>
</organism>
<evidence type="ECO:0000313" key="2">
    <source>
        <dbReference type="EMBL" id="CAE80262.1"/>
    </source>
</evidence>
<dbReference type="Gene3D" id="3.60.10.10">
    <property type="entry name" value="Endonuclease/exonuclease/phosphatase"/>
    <property type="match status" value="1"/>
</dbReference>
<protein>
    <recommendedName>
        <fullName evidence="1">Endonuclease/exonuclease/phosphatase domain-containing protein</fullName>
    </recommendedName>
</protein>
<dbReference type="HOGENOM" id="CLU_773076_0_0_7"/>
<proteinExistence type="predicted"/>
<dbReference type="InterPro" id="IPR036691">
    <property type="entry name" value="Endo/exonu/phosph_ase_sf"/>
</dbReference>
<dbReference type="eggNOG" id="COG3568">
    <property type="taxonomic scope" value="Bacteria"/>
</dbReference>
<dbReference type="InterPro" id="IPR005135">
    <property type="entry name" value="Endo/exonuclease/phosphatase"/>
</dbReference>
<dbReference type="AlphaFoldDB" id="Q6MKE5"/>
<feature type="domain" description="Endonuclease/exonuclease/phosphatase" evidence="1">
    <location>
        <begin position="124"/>
        <end position="357"/>
    </location>
</feature>
<dbReference type="GO" id="GO:0003824">
    <property type="term" value="F:catalytic activity"/>
    <property type="evidence" value="ECO:0007669"/>
    <property type="project" value="InterPro"/>
</dbReference>
<dbReference type="SUPFAM" id="SSF56219">
    <property type="entry name" value="DNase I-like"/>
    <property type="match status" value="1"/>
</dbReference>
<dbReference type="EMBL" id="BX842652">
    <property type="protein sequence ID" value="CAE80262.1"/>
    <property type="molecule type" value="Genomic_DNA"/>
</dbReference>
<dbReference type="Pfam" id="PF03372">
    <property type="entry name" value="Exo_endo_phos"/>
    <property type="match status" value="1"/>
</dbReference>
<name>Q6MKE5_BDEBA</name>